<feature type="region of interest" description="Disordered" evidence="1">
    <location>
        <begin position="1"/>
        <end position="64"/>
    </location>
</feature>
<reference evidence="2 3" key="1">
    <citation type="submission" date="2021-03" db="EMBL/GenBank/DDBJ databases">
        <title>Sequencing the genomes of 1000 actinobacteria strains.</title>
        <authorList>
            <person name="Klenk H.-P."/>
        </authorList>
    </citation>
    <scope>NUCLEOTIDE SEQUENCE [LARGE SCALE GENOMIC DNA]</scope>
    <source>
        <strain evidence="2 3">DSM 44580</strain>
    </source>
</reference>
<gene>
    <name evidence="2" type="ORF">JOF53_001872</name>
</gene>
<feature type="compositionally biased region" description="Basic and acidic residues" evidence="1">
    <location>
        <begin position="1"/>
        <end position="14"/>
    </location>
</feature>
<evidence type="ECO:0000313" key="3">
    <source>
        <dbReference type="Proteomes" id="UP001519363"/>
    </source>
</evidence>
<keyword evidence="3" id="KW-1185">Reference proteome</keyword>
<evidence type="ECO:0000256" key="1">
    <source>
        <dbReference type="SAM" id="MobiDB-lite"/>
    </source>
</evidence>
<proteinExistence type="predicted"/>
<dbReference type="EMBL" id="JAGIOO010000001">
    <property type="protein sequence ID" value="MBP2473000.1"/>
    <property type="molecule type" value="Genomic_DNA"/>
</dbReference>
<feature type="compositionally biased region" description="Basic and acidic residues" evidence="1">
    <location>
        <begin position="23"/>
        <end position="33"/>
    </location>
</feature>
<dbReference type="Proteomes" id="UP001519363">
    <property type="component" value="Unassembled WGS sequence"/>
</dbReference>
<accession>A0ABS5A8V9</accession>
<comment type="caution">
    <text evidence="2">The sequence shown here is derived from an EMBL/GenBank/DDBJ whole genome shotgun (WGS) entry which is preliminary data.</text>
</comment>
<sequence>MSERMALAARDRGSESMAARFTETARETEEASTRVRGLASTRVRGLTERMGQGPPVSGVEDDAS</sequence>
<protein>
    <submittedName>
        <fullName evidence="2">Uncharacterized protein</fullName>
    </submittedName>
</protein>
<evidence type="ECO:0000313" key="2">
    <source>
        <dbReference type="EMBL" id="MBP2473000.1"/>
    </source>
</evidence>
<dbReference type="RefSeq" id="WP_245372715.1">
    <property type="nucleotide sequence ID" value="NZ_JAGIOO010000001.1"/>
</dbReference>
<name>A0ABS5A8V9_9PSEU</name>
<organism evidence="2 3">
    <name type="scientific">Crossiella equi</name>
    <dbReference type="NCBI Taxonomy" id="130796"/>
    <lineage>
        <taxon>Bacteria</taxon>
        <taxon>Bacillati</taxon>
        <taxon>Actinomycetota</taxon>
        <taxon>Actinomycetes</taxon>
        <taxon>Pseudonocardiales</taxon>
        <taxon>Pseudonocardiaceae</taxon>
        <taxon>Crossiella</taxon>
    </lineage>
</organism>